<accession>A0ABU9C3I0</accession>
<gene>
    <name evidence="1" type="ORF">AACH00_00660</name>
</gene>
<organism evidence="1 2">
    <name type="scientific">Ideonella margarita</name>
    <dbReference type="NCBI Taxonomy" id="2984191"/>
    <lineage>
        <taxon>Bacteria</taxon>
        <taxon>Pseudomonadati</taxon>
        <taxon>Pseudomonadota</taxon>
        <taxon>Betaproteobacteria</taxon>
        <taxon>Burkholderiales</taxon>
        <taxon>Sphaerotilaceae</taxon>
        <taxon>Ideonella</taxon>
    </lineage>
</organism>
<proteinExistence type="predicted"/>
<dbReference type="RefSeq" id="WP_341397009.1">
    <property type="nucleotide sequence ID" value="NZ_JBBUTI010000001.1"/>
</dbReference>
<dbReference type="SUPFAM" id="SSF48452">
    <property type="entry name" value="TPR-like"/>
    <property type="match status" value="1"/>
</dbReference>
<comment type="caution">
    <text evidence="1">The sequence shown here is derived from an EMBL/GenBank/DDBJ whole genome shotgun (WGS) entry which is preliminary data.</text>
</comment>
<dbReference type="Gene3D" id="1.25.40.10">
    <property type="entry name" value="Tetratricopeptide repeat domain"/>
    <property type="match status" value="1"/>
</dbReference>
<dbReference type="EMBL" id="JBBUTI010000001">
    <property type="protein sequence ID" value="MEK8044850.1"/>
    <property type="molecule type" value="Genomic_DNA"/>
</dbReference>
<dbReference type="PROSITE" id="PS51257">
    <property type="entry name" value="PROKAR_LIPOPROTEIN"/>
    <property type="match status" value="1"/>
</dbReference>
<dbReference type="NCBIfam" id="NF033920">
    <property type="entry name" value="C39_PA2778_fam"/>
    <property type="match status" value="1"/>
</dbReference>
<dbReference type="Proteomes" id="UP001379945">
    <property type="component" value="Unassembled WGS sequence"/>
</dbReference>
<protein>
    <submittedName>
        <fullName evidence="1">PA2778 family cysteine peptidase</fullName>
    </submittedName>
</protein>
<dbReference type="Gene3D" id="3.90.70.10">
    <property type="entry name" value="Cysteine proteinases"/>
    <property type="match status" value="1"/>
</dbReference>
<evidence type="ECO:0000313" key="2">
    <source>
        <dbReference type="Proteomes" id="UP001379945"/>
    </source>
</evidence>
<sequence length="326" mass="35038">MQPASRRRWLTHAAAWATTGVGGCATALDAPMTARWLREAPAPGQADRVDLRAATPLVPQDDELCGPATLAMLLAASGIKVPLAQLVREVYLPGRNGSLQIEMLAATRRHGRVPHVLKPTLNAVWQELQKGRPAGLLLNLSLPIWPRWHYAVLVGLDRPAHQALLHTGTQAAAAWPLHTLEHTWARSQHWAMVALPPGELPVETDPTALGATLLAFERSQGPAATLPAWRAGSMRHAASELLAMGWGNALLATQQPAEAATVFERLAKSTDSTAAWNNLAVVRQQLGQRAAAAAAWQQASRRVQAGDRAWSDAVEATRQELGLPPP</sequence>
<name>A0ABU9C3I0_9BURK</name>
<keyword evidence="2" id="KW-1185">Reference proteome</keyword>
<reference evidence="1 2" key="1">
    <citation type="submission" date="2024-04" db="EMBL/GenBank/DDBJ databases">
        <title>Novel species of the genus Ideonella isolated from streams.</title>
        <authorList>
            <person name="Lu H."/>
        </authorList>
    </citation>
    <scope>NUCLEOTIDE SEQUENCE [LARGE SCALE GENOMIC DNA]</scope>
    <source>
        <strain evidence="1 2">LYT19W</strain>
    </source>
</reference>
<evidence type="ECO:0000313" key="1">
    <source>
        <dbReference type="EMBL" id="MEK8044850.1"/>
    </source>
</evidence>
<dbReference type="InterPro" id="IPR011990">
    <property type="entry name" value="TPR-like_helical_dom_sf"/>
</dbReference>